<dbReference type="EMBL" id="OOIN01000001">
    <property type="protein sequence ID" value="SPO20049.1"/>
    <property type="molecule type" value="Genomic_DNA"/>
</dbReference>
<dbReference type="OrthoDB" id="2550291at2759"/>
<sequence length="610" mass="66498">MTSDNHSRGLAATKRVFTRPANLHLAWSASKGFASTFSHASSSSTPAPTSSRTSIPTSTSVQSLHKPVQLPSITRPLPAHPYSSFVARSDDAWSANPSERPSSSAMERHSSSTSKKSWTASGADESTCVLMSGHLMWTNATDDSSRKGTLSGFEKALRRRQAARDTSDRDRSVYVTLEQVDVLSKNKNSHTGKPFTHHAFASEPFLASPGACDPSAFDIDSIHSLIPPSVPISLSDQNRWVPPSSWDVFATSSDVHDSQSKSSASSISDPLQTPRGSHPATPKERETFLNVYSQNVAKGRSTPTSRGALQMRLRITHTSTVEIRSIPAESNTLESFVRLHHRQLVITGEPSNCSSTEVESSSVCVLTSPNMAELNEWLYSVETAIEACKSTNSERFEARRSSGTMLDTIRLLERLKFQRDDAWNNDKDQHATPMAASLSLPSISMPPPSSAIGSAGFGETGSDFSPSAFIDFYAAKPDSAATVADTEPEALYDFEDAYSSIMQRFSGYELSSPMHSLPSAPLDGFVRHARAECLDVPVSPCSIEFDQDSWNEHDVEEPSSPLDPWIYQRGTRSASSLSSHETFADDTVKQIFAEGFRRRSSTLSCLPADK</sequence>
<feature type="region of interest" description="Disordered" evidence="1">
    <location>
        <begin position="252"/>
        <end position="285"/>
    </location>
</feature>
<gene>
    <name evidence="2" type="ORF">UTRI_00443_B</name>
</gene>
<dbReference type="Proteomes" id="UP000324022">
    <property type="component" value="Unassembled WGS sequence"/>
</dbReference>
<evidence type="ECO:0000313" key="2">
    <source>
        <dbReference type="EMBL" id="SPO20049.1"/>
    </source>
</evidence>
<feature type="region of interest" description="Disordered" evidence="1">
    <location>
        <begin position="38"/>
        <end position="76"/>
    </location>
</feature>
<evidence type="ECO:0000313" key="3">
    <source>
        <dbReference type="Proteomes" id="UP000324022"/>
    </source>
</evidence>
<feature type="compositionally biased region" description="Low complexity" evidence="1">
    <location>
        <begin position="38"/>
        <end position="60"/>
    </location>
</feature>
<evidence type="ECO:0000256" key="1">
    <source>
        <dbReference type="SAM" id="MobiDB-lite"/>
    </source>
</evidence>
<proteinExistence type="predicted"/>
<organism evidence="2 3">
    <name type="scientific">Ustilago trichophora</name>
    <dbReference type="NCBI Taxonomy" id="86804"/>
    <lineage>
        <taxon>Eukaryota</taxon>
        <taxon>Fungi</taxon>
        <taxon>Dikarya</taxon>
        <taxon>Basidiomycota</taxon>
        <taxon>Ustilaginomycotina</taxon>
        <taxon>Ustilaginomycetes</taxon>
        <taxon>Ustilaginales</taxon>
        <taxon>Ustilaginaceae</taxon>
        <taxon>Ustilago</taxon>
    </lineage>
</organism>
<feature type="compositionally biased region" description="Low complexity" evidence="1">
    <location>
        <begin position="260"/>
        <end position="269"/>
    </location>
</feature>
<feature type="compositionally biased region" description="Polar residues" evidence="1">
    <location>
        <begin position="95"/>
        <end position="105"/>
    </location>
</feature>
<reference evidence="2 3" key="1">
    <citation type="submission" date="2018-03" db="EMBL/GenBank/DDBJ databases">
        <authorList>
            <person name="Guldener U."/>
        </authorList>
    </citation>
    <scope>NUCLEOTIDE SEQUENCE [LARGE SCALE GENOMIC DNA]</scope>
    <source>
        <strain evidence="2 3">NBRC100155</strain>
    </source>
</reference>
<keyword evidence="3" id="KW-1185">Reference proteome</keyword>
<name>A0A5C3DSS8_9BASI</name>
<dbReference type="AlphaFoldDB" id="A0A5C3DSS8"/>
<feature type="region of interest" description="Disordered" evidence="1">
    <location>
        <begin position="90"/>
        <end position="119"/>
    </location>
</feature>
<protein>
    <submittedName>
        <fullName evidence="2">Uncharacterized protein</fullName>
    </submittedName>
</protein>
<accession>A0A5C3DSS8</accession>